<dbReference type="RefSeq" id="WP_099620183.1">
    <property type="nucleotide sequence ID" value="NZ_CP024201.1"/>
</dbReference>
<dbReference type="GO" id="GO:0006508">
    <property type="term" value="P:proteolysis"/>
    <property type="evidence" value="ECO:0007669"/>
    <property type="project" value="UniProtKB-KW"/>
</dbReference>
<dbReference type="OrthoDB" id="9778250at2"/>
<dbReference type="InterPro" id="IPR046450">
    <property type="entry name" value="PA_dom_sf"/>
</dbReference>
<sequence>MKKSLLVAAAAICFAPMSALAVSPPAPMPDATRLTTDIKVLSSDEFEGRGPATAGETKTIDYLVQQLEKIGVQPGGETKDGKRLYTQDVPLARFEIVGKPTLSVSINGKSAPLTQGEEVAIRAAQTNVDKVTFANAPVVFAGYGIKAPERNWDDFKGMDLKGKIVLVLINDADFETGQGDFGGKAMTYYGRWTYKYEEAARQGALGFIVVHETAPASYGWATVKNSNTNAMFDIVRKTPSEAHAPVEGWVQRDVAAAWLKAAGFDYETLKKQAQTRDFKPVALKGVTLSGDYKVKHEVIVSKNVIGLVPGATRPNETVLYTAHWDHLGVGLPDAKGDAIYNGAVDNATGTAALLELARLYKSNPPTDRSVAFLWVTAEEKGLLGSEYYANNPIFPLAKTVGVLNTDALDPSGAAKDFTISGNAKLDLLDMLIAEGTKRGRVYSPDPAPEAGYFFRSDHFPFAKRGVPAISFGSGEDLIDGGVAAGKAASDKYRADAYHQPADEWSDSWKMDGIVADIELIYGLGRTLANSGAWPEWAAGSEFKAARDATAAQRK</sequence>
<feature type="signal peptide" evidence="7">
    <location>
        <begin position="1"/>
        <end position="21"/>
    </location>
</feature>
<dbReference type="GO" id="GO:0046872">
    <property type="term" value="F:metal ion binding"/>
    <property type="evidence" value="ECO:0007669"/>
    <property type="project" value="UniProtKB-KW"/>
</dbReference>
<dbReference type="SUPFAM" id="SSF53187">
    <property type="entry name" value="Zn-dependent exopeptidases"/>
    <property type="match status" value="1"/>
</dbReference>
<evidence type="ECO:0000313" key="11">
    <source>
        <dbReference type="Proteomes" id="UP000228945"/>
    </source>
</evidence>
<evidence type="ECO:0000256" key="6">
    <source>
        <dbReference type="ARBA" id="ARBA00022833"/>
    </source>
</evidence>
<keyword evidence="6" id="KW-0862">Zinc</keyword>
<dbReference type="Gene3D" id="3.50.30.30">
    <property type="match status" value="1"/>
</dbReference>
<evidence type="ECO:0000256" key="7">
    <source>
        <dbReference type="SAM" id="SignalP"/>
    </source>
</evidence>
<feature type="domain" description="Peptidase M28" evidence="9">
    <location>
        <begin position="303"/>
        <end position="508"/>
    </location>
</feature>
<protein>
    <submittedName>
        <fullName evidence="10">Peptidase M20</fullName>
    </submittedName>
</protein>
<reference evidence="10 11" key="1">
    <citation type="submission" date="2017-10" db="EMBL/GenBank/DDBJ databases">
        <title>Genome sequence of Caulobacter mirabilis FWC38.</title>
        <authorList>
            <person name="Fiebig A."/>
            <person name="Crosson S."/>
        </authorList>
    </citation>
    <scope>NUCLEOTIDE SEQUENCE [LARGE SCALE GENOMIC DNA]</scope>
    <source>
        <strain evidence="10 11">FWC 38</strain>
    </source>
</reference>
<evidence type="ECO:0000256" key="2">
    <source>
        <dbReference type="ARBA" id="ARBA00022670"/>
    </source>
</evidence>
<evidence type="ECO:0000259" key="9">
    <source>
        <dbReference type="Pfam" id="PF04389"/>
    </source>
</evidence>
<accession>A0A2D2ASG0</accession>
<evidence type="ECO:0000256" key="1">
    <source>
        <dbReference type="ARBA" id="ARBA00022438"/>
    </source>
</evidence>
<dbReference type="PANTHER" id="PTHR12147:SF56">
    <property type="entry name" value="AMINOPEPTIDASE YDR415C-RELATED"/>
    <property type="match status" value="1"/>
</dbReference>
<evidence type="ECO:0000256" key="5">
    <source>
        <dbReference type="ARBA" id="ARBA00022801"/>
    </source>
</evidence>
<keyword evidence="3" id="KW-0479">Metal-binding</keyword>
<dbReference type="PANTHER" id="PTHR12147">
    <property type="entry name" value="METALLOPEPTIDASE M28 FAMILY MEMBER"/>
    <property type="match status" value="1"/>
</dbReference>
<feature type="chain" id="PRO_5013931246" evidence="7">
    <location>
        <begin position="22"/>
        <end position="554"/>
    </location>
</feature>
<dbReference type="CDD" id="cd04821">
    <property type="entry name" value="PA_M28_1_2"/>
    <property type="match status" value="1"/>
</dbReference>
<dbReference type="Pfam" id="PF02225">
    <property type="entry name" value="PA"/>
    <property type="match status" value="1"/>
</dbReference>
<keyword evidence="4 7" id="KW-0732">Signal</keyword>
<dbReference type="Proteomes" id="UP000228945">
    <property type="component" value="Chromosome"/>
</dbReference>
<dbReference type="Gene3D" id="3.40.630.10">
    <property type="entry name" value="Zn peptidases"/>
    <property type="match status" value="1"/>
</dbReference>
<keyword evidence="1" id="KW-0031">Aminopeptidase</keyword>
<proteinExistence type="predicted"/>
<dbReference type="KEGG" id="cmb:CSW64_00145"/>
<dbReference type="SUPFAM" id="SSF52025">
    <property type="entry name" value="PA domain"/>
    <property type="match status" value="1"/>
</dbReference>
<dbReference type="InterPro" id="IPR045175">
    <property type="entry name" value="M28_fam"/>
</dbReference>
<feature type="domain" description="PA" evidence="8">
    <location>
        <begin position="136"/>
        <end position="222"/>
    </location>
</feature>
<evidence type="ECO:0000259" key="8">
    <source>
        <dbReference type="Pfam" id="PF02225"/>
    </source>
</evidence>
<evidence type="ECO:0000313" key="10">
    <source>
        <dbReference type="EMBL" id="ATQ40926.1"/>
    </source>
</evidence>
<dbReference type="EMBL" id="CP024201">
    <property type="protein sequence ID" value="ATQ40926.1"/>
    <property type="molecule type" value="Genomic_DNA"/>
</dbReference>
<dbReference type="InterPro" id="IPR007484">
    <property type="entry name" value="Peptidase_M28"/>
</dbReference>
<gene>
    <name evidence="10" type="ORF">CSW64_00145</name>
</gene>
<dbReference type="AlphaFoldDB" id="A0A2D2ASG0"/>
<organism evidence="10 11">
    <name type="scientific">Caulobacter mirabilis</name>
    <dbReference type="NCBI Taxonomy" id="69666"/>
    <lineage>
        <taxon>Bacteria</taxon>
        <taxon>Pseudomonadati</taxon>
        <taxon>Pseudomonadota</taxon>
        <taxon>Alphaproteobacteria</taxon>
        <taxon>Caulobacterales</taxon>
        <taxon>Caulobacteraceae</taxon>
        <taxon>Caulobacter</taxon>
    </lineage>
</organism>
<name>A0A2D2ASG0_9CAUL</name>
<dbReference type="GO" id="GO:0008235">
    <property type="term" value="F:metalloexopeptidase activity"/>
    <property type="evidence" value="ECO:0007669"/>
    <property type="project" value="InterPro"/>
</dbReference>
<keyword evidence="5" id="KW-0378">Hydrolase</keyword>
<evidence type="ECO:0000256" key="3">
    <source>
        <dbReference type="ARBA" id="ARBA00022723"/>
    </source>
</evidence>
<keyword evidence="11" id="KW-1185">Reference proteome</keyword>
<keyword evidence="2" id="KW-0645">Protease</keyword>
<dbReference type="FunFam" id="3.40.630.10:FF:000088">
    <property type="entry name" value="Peptidase M20"/>
    <property type="match status" value="1"/>
</dbReference>
<dbReference type="GO" id="GO:0004177">
    <property type="term" value="F:aminopeptidase activity"/>
    <property type="evidence" value="ECO:0007669"/>
    <property type="project" value="UniProtKB-KW"/>
</dbReference>
<dbReference type="InterPro" id="IPR003137">
    <property type="entry name" value="PA_domain"/>
</dbReference>
<dbReference type="CDD" id="cd05660">
    <property type="entry name" value="M28_like_PA"/>
    <property type="match status" value="1"/>
</dbReference>
<evidence type="ECO:0000256" key="4">
    <source>
        <dbReference type="ARBA" id="ARBA00022729"/>
    </source>
</evidence>
<dbReference type="Pfam" id="PF04389">
    <property type="entry name" value="Peptidase_M28"/>
    <property type="match status" value="1"/>
</dbReference>